<sequence length="75" mass="8618">MVHIGQVVMSFQAKLQNKKHVIEAFHSAKFKFPGGQVAHISKKWGFTKFNTDEFEDMMAEKQFILDGCGVRYIPN</sequence>
<dbReference type="GO" id="GO:0005840">
    <property type="term" value="C:ribosome"/>
    <property type="evidence" value="ECO:0007669"/>
    <property type="project" value="UniProtKB-KW"/>
</dbReference>
<dbReference type="GO" id="GO:0006412">
    <property type="term" value="P:translation"/>
    <property type="evidence" value="ECO:0007669"/>
    <property type="project" value="InterPro"/>
</dbReference>
<dbReference type="EMBL" id="CAAGRJ010013528">
    <property type="protein sequence ID" value="VFV29998.1"/>
    <property type="molecule type" value="Genomic_DNA"/>
</dbReference>
<gene>
    <name evidence="1" type="ORF">LYPA_23C006289</name>
</gene>
<evidence type="ECO:0000313" key="2">
    <source>
        <dbReference type="Proteomes" id="UP000386466"/>
    </source>
</evidence>
<name>A0A485NDG2_LYNPA</name>
<dbReference type="PANTHER" id="PTHR11726">
    <property type="entry name" value="60S RIBOSOMAL PROTEIN L10"/>
    <property type="match status" value="1"/>
</dbReference>
<proteinExistence type="predicted"/>
<keyword evidence="1" id="KW-0687">Ribonucleoprotein</keyword>
<reference evidence="1 2" key="1">
    <citation type="submission" date="2019-01" db="EMBL/GenBank/DDBJ databases">
        <authorList>
            <person name="Alioto T."/>
            <person name="Alioto T."/>
        </authorList>
    </citation>
    <scope>NUCLEOTIDE SEQUENCE [LARGE SCALE GENOMIC DNA]</scope>
</reference>
<dbReference type="InterPro" id="IPR036920">
    <property type="entry name" value="Ribosomal_uL16_sf"/>
</dbReference>
<dbReference type="SUPFAM" id="SSF54686">
    <property type="entry name" value="Ribosomal protein L16p/L10e"/>
    <property type="match status" value="1"/>
</dbReference>
<dbReference type="Gene3D" id="3.90.1170.10">
    <property type="entry name" value="Ribosomal protein L10e/L16"/>
    <property type="match status" value="1"/>
</dbReference>
<keyword evidence="2" id="KW-1185">Reference proteome</keyword>
<dbReference type="GO" id="GO:0003735">
    <property type="term" value="F:structural constituent of ribosome"/>
    <property type="evidence" value="ECO:0007669"/>
    <property type="project" value="InterPro"/>
</dbReference>
<dbReference type="InterPro" id="IPR001197">
    <property type="entry name" value="Ribosomal_uL16_euk_arch"/>
</dbReference>
<protein>
    <submittedName>
        <fullName evidence="1">Ribosomal protein 10-like</fullName>
    </submittedName>
</protein>
<dbReference type="Gene3D" id="3.30.60.300">
    <property type="match status" value="1"/>
</dbReference>
<organism evidence="1 2">
    <name type="scientific">Lynx pardinus</name>
    <name type="common">Iberian lynx</name>
    <name type="synonym">Felis pardina</name>
    <dbReference type="NCBI Taxonomy" id="191816"/>
    <lineage>
        <taxon>Eukaryota</taxon>
        <taxon>Metazoa</taxon>
        <taxon>Chordata</taxon>
        <taxon>Craniata</taxon>
        <taxon>Vertebrata</taxon>
        <taxon>Euteleostomi</taxon>
        <taxon>Mammalia</taxon>
        <taxon>Eutheria</taxon>
        <taxon>Laurasiatheria</taxon>
        <taxon>Carnivora</taxon>
        <taxon>Feliformia</taxon>
        <taxon>Felidae</taxon>
        <taxon>Felinae</taxon>
        <taxon>Lynx</taxon>
    </lineage>
</organism>
<dbReference type="AlphaFoldDB" id="A0A485NDG2"/>
<dbReference type="Proteomes" id="UP000386466">
    <property type="component" value="Unassembled WGS sequence"/>
</dbReference>
<keyword evidence="1" id="KW-0689">Ribosomal protein</keyword>
<evidence type="ECO:0000313" key="1">
    <source>
        <dbReference type="EMBL" id="VFV29998.1"/>
    </source>
</evidence>
<accession>A0A485NDG2</accession>